<gene>
    <name evidence="1" type="ORF">Q3V37_24435</name>
</gene>
<name>A0AAJ6HQU2_9ACTN</name>
<organism evidence="1 2">
    <name type="scientific">Micromonospora profundi</name>
    <dbReference type="NCBI Taxonomy" id="1420889"/>
    <lineage>
        <taxon>Bacteria</taxon>
        <taxon>Bacillati</taxon>
        <taxon>Actinomycetota</taxon>
        <taxon>Actinomycetes</taxon>
        <taxon>Micromonosporales</taxon>
        <taxon>Micromonosporaceae</taxon>
        <taxon>Micromonospora</taxon>
    </lineage>
</organism>
<proteinExistence type="predicted"/>
<evidence type="ECO:0000313" key="1">
    <source>
        <dbReference type="EMBL" id="WLS44507.1"/>
    </source>
</evidence>
<keyword evidence="2" id="KW-1185">Reference proteome</keyword>
<accession>A0AAJ6HQU2</accession>
<dbReference type="AlphaFoldDB" id="A0AAJ6HQU2"/>
<dbReference type="Proteomes" id="UP001235874">
    <property type="component" value="Chromosome"/>
</dbReference>
<reference evidence="1 2" key="1">
    <citation type="submission" date="2023-07" db="EMBL/GenBank/DDBJ databases">
        <title>Micromonospora profundi TRM 95458 converts glycerol to a new osmotic compound.</title>
        <authorList>
            <person name="Lu D."/>
        </authorList>
    </citation>
    <scope>NUCLEOTIDE SEQUENCE [LARGE SCALE GENOMIC DNA]</scope>
    <source>
        <strain evidence="1 2">TRM95458</strain>
    </source>
</reference>
<protein>
    <submittedName>
        <fullName evidence="1">Uncharacterized protein</fullName>
    </submittedName>
</protein>
<dbReference type="RefSeq" id="WP_306271751.1">
    <property type="nucleotide sequence ID" value="NZ_CP130472.1"/>
</dbReference>
<dbReference type="EMBL" id="CP130472">
    <property type="protein sequence ID" value="WLS44507.1"/>
    <property type="molecule type" value="Genomic_DNA"/>
</dbReference>
<evidence type="ECO:0000313" key="2">
    <source>
        <dbReference type="Proteomes" id="UP001235874"/>
    </source>
</evidence>
<dbReference type="KEGG" id="mprn:Q3V37_24435"/>
<sequence>MGVSGGGMIERNSLAADLAPMVFVRGHYRGEIIERHDRGHVPANRL</sequence>